<dbReference type="EMBL" id="PDKW01000001">
    <property type="protein sequence ID" value="PGH59513.1"/>
    <property type="molecule type" value="Genomic_DNA"/>
</dbReference>
<proteinExistence type="predicted"/>
<dbReference type="AlphaFoldDB" id="A0A2B8BPP7"/>
<dbReference type="InterPro" id="IPR043709">
    <property type="entry name" value="DUF5649"/>
</dbReference>
<reference evidence="2" key="1">
    <citation type="submission" date="2017-10" db="EMBL/GenBank/DDBJ databases">
        <authorList>
            <person name="Kravchenko I.K."/>
            <person name="Grouzdev D.S."/>
        </authorList>
    </citation>
    <scope>NUCLEOTIDE SEQUENCE [LARGE SCALE GENOMIC DNA]</scope>
    <source>
        <strain evidence="2">B2</strain>
    </source>
</reference>
<gene>
    <name evidence="1" type="ORF">CRT60_00005</name>
</gene>
<evidence type="ECO:0000313" key="2">
    <source>
        <dbReference type="Proteomes" id="UP000225379"/>
    </source>
</evidence>
<dbReference type="Pfam" id="PF18886">
    <property type="entry name" value="DUF5649"/>
    <property type="match status" value="3"/>
</dbReference>
<comment type="caution">
    <text evidence="1">The sequence shown here is derived from an EMBL/GenBank/DDBJ whole genome shotgun (WGS) entry which is preliminary data.</text>
</comment>
<feature type="non-terminal residue" evidence="1">
    <location>
        <position position="174"/>
    </location>
</feature>
<dbReference type="RefSeq" id="WP_161957924.1">
    <property type="nucleotide sequence ID" value="NZ_PDKW01000001.1"/>
</dbReference>
<organism evidence="1 2">
    <name type="scientific">Azospirillum palustre</name>
    <dbReference type="NCBI Taxonomy" id="2044885"/>
    <lineage>
        <taxon>Bacteria</taxon>
        <taxon>Pseudomonadati</taxon>
        <taxon>Pseudomonadota</taxon>
        <taxon>Alphaproteobacteria</taxon>
        <taxon>Rhodospirillales</taxon>
        <taxon>Azospirillaceae</taxon>
        <taxon>Azospirillum</taxon>
    </lineage>
</organism>
<evidence type="ECO:0000313" key="1">
    <source>
        <dbReference type="EMBL" id="PGH59513.1"/>
    </source>
</evidence>
<name>A0A2B8BPP7_9PROT</name>
<protein>
    <submittedName>
        <fullName evidence="1">Uncharacterized protein</fullName>
    </submittedName>
</protein>
<sequence length="174" mass="16477">ALTQSGALTVGGTSSFTAGANAITLGNAGNALTGAVTLSNSGTNDASLTNTLATSLSGTVGQDLTVSSGGTLGFGATTVGRTLTATATDAVTQTGAISASSLTVKTLKTGGAAITLGNAGNDVTTLDLRSRNAADTADEAGALSYTDATALDLAALRTTGTVSITSGGALTQSG</sequence>
<feature type="non-terminal residue" evidence="1">
    <location>
        <position position="1"/>
    </location>
</feature>
<dbReference type="Proteomes" id="UP000225379">
    <property type="component" value="Unassembled WGS sequence"/>
</dbReference>
<accession>A0A2B8BPP7</accession>
<keyword evidence="2" id="KW-1185">Reference proteome</keyword>